<dbReference type="AlphaFoldDB" id="A0AAV9DHJ7"/>
<gene>
    <name evidence="3" type="ORF">QJS10_CPB13g01642</name>
</gene>
<reference evidence="3" key="2">
    <citation type="submission" date="2023-06" db="EMBL/GenBank/DDBJ databases">
        <authorList>
            <person name="Ma L."/>
            <person name="Liu K.-W."/>
            <person name="Li Z."/>
            <person name="Hsiao Y.-Y."/>
            <person name="Qi Y."/>
            <person name="Fu T."/>
            <person name="Tang G."/>
            <person name="Zhang D."/>
            <person name="Sun W.-H."/>
            <person name="Liu D.-K."/>
            <person name="Li Y."/>
            <person name="Chen G.-Z."/>
            <person name="Liu X.-D."/>
            <person name="Liao X.-Y."/>
            <person name="Jiang Y.-T."/>
            <person name="Yu X."/>
            <person name="Hao Y."/>
            <person name="Huang J."/>
            <person name="Zhao X.-W."/>
            <person name="Ke S."/>
            <person name="Chen Y.-Y."/>
            <person name="Wu W.-L."/>
            <person name="Hsu J.-L."/>
            <person name="Lin Y.-F."/>
            <person name="Huang M.-D."/>
            <person name="Li C.-Y."/>
            <person name="Huang L."/>
            <person name="Wang Z.-W."/>
            <person name="Zhao X."/>
            <person name="Zhong W.-Y."/>
            <person name="Peng D.-H."/>
            <person name="Ahmad S."/>
            <person name="Lan S."/>
            <person name="Zhang J.-S."/>
            <person name="Tsai W.-C."/>
            <person name="Van De Peer Y."/>
            <person name="Liu Z.-J."/>
        </authorList>
    </citation>
    <scope>NUCLEOTIDE SEQUENCE</scope>
    <source>
        <strain evidence="3">CP</strain>
        <tissue evidence="3">Leaves</tissue>
    </source>
</reference>
<proteinExistence type="predicted"/>
<evidence type="ECO:0000259" key="2">
    <source>
        <dbReference type="SMART" id="SM00875"/>
    </source>
</evidence>
<keyword evidence="4" id="KW-1185">Reference proteome</keyword>
<evidence type="ECO:0000313" key="4">
    <source>
        <dbReference type="Proteomes" id="UP001180020"/>
    </source>
</evidence>
<dbReference type="Pfam" id="PF07707">
    <property type="entry name" value="BACK"/>
    <property type="match status" value="1"/>
</dbReference>
<dbReference type="InterPro" id="IPR011705">
    <property type="entry name" value="BACK"/>
</dbReference>
<evidence type="ECO:0000256" key="1">
    <source>
        <dbReference type="ARBA" id="ARBA00002668"/>
    </source>
</evidence>
<evidence type="ECO:0000313" key="3">
    <source>
        <dbReference type="EMBL" id="KAK1299602.1"/>
    </source>
</evidence>
<organism evidence="3 4">
    <name type="scientific">Acorus calamus</name>
    <name type="common">Sweet flag</name>
    <dbReference type="NCBI Taxonomy" id="4465"/>
    <lineage>
        <taxon>Eukaryota</taxon>
        <taxon>Viridiplantae</taxon>
        <taxon>Streptophyta</taxon>
        <taxon>Embryophyta</taxon>
        <taxon>Tracheophyta</taxon>
        <taxon>Spermatophyta</taxon>
        <taxon>Magnoliopsida</taxon>
        <taxon>Liliopsida</taxon>
        <taxon>Acoraceae</taxon>
        <taxon>Acorus</taxon>
    </lineage>
</organism>
<dbReference type="EMBL" id="JAUJYO010000013">
    <property type="protein sequence ID" value="KAK1299602.1"/>
    <property type="molecule type" value="Genomic_DNA"/>
</dbReference>
<reference evidence="3" key="1">
    <citation type="journal article" date="2023" name="Nat. Commun.">
        <title>Diploid and tetraploid genomes of Acorus and the evolution of monocots.</title>
        <authorList>
            <person name="Ma L."/>
            <person name="Liu K.W."/>
            <person name="Li Z."/>
            <person name="Hsiao Y.Y."/>
            <person name="Qi Y."/>
            <person name="Fu T."/>
            <person name="Tang G.D."/>
            <person name="Zhang D."/>
            <person name="Sun W.H."/>
            <person name="Liu D.K."/>
            <person name="Li Y."/>
            <person name="Chen G.Z."/>
            <person name="Liu X.D."/>
            <person name="Liao X.Y."/>
            <person name="Jiang Y.T."/>
            <person name="Yu X."/>
            <person name="Hao Y."/>
            <person name="Huang J."/>
            <person name="Zhao X.W."/>
            <person name="Ke S."/>
            <person name="Chen Y.Y."/>
            <person name="Wu W.L."/>
            <person name="Hsu J.L."/>
            <person name="Lin Y.F."/>
            <person name="Huang M.D."/>
            <person name="Li C.Y."/>
            <person name="Huang L."/>
            <person name="Wang Z.W."/>
            <person name="Zhao X."/>
            <person name="Zhong W.Y."/>
            <person name="Peng D.H."/>
            <person name="Ahmad S."/>
            <person name="Lan S."/>
            <person name="Zhang J.S."/>
            <person name="Tsai W.C."/>
            <person name="Van de Peer Y."/>
            <person name="Liu Z.J."/>
        </authorList>
    </citation>
    <scope>NUCLEOTIDE SEQUENCE</scope>
    <source>
        <strain evidence="3">CP</strain>
    </source>
</reference>
<name>A0AAV9DHJ7_ACOCL</name>
<accession>A0AAV9DHJ7</accession>
<dbReference type="SMART" id="SM00875">
    <property type="entry name" value="BACK"/>
    <property type="match status" value="1"/>
</dbReference>
<protein>
    <recommendedName>
        <fullName evidence="2">BACK domain-containing protein</fullName>
    </recommendedName>
</protein>
<comment type="function">
    <text evidence="1">May act as a substrate-specific adapter of an E3 ubiquitin-protein ligase complex (CUL3-RBX1-BTB) which mediates the ubiquitination and subsequent proteasomal degradation of target proteins.</text>
</comment>
<comment type="caution">
    <text evidence="3">The sequence shown here is derived from an EMBL/GenBank/DDBJ whole genome shotgun (WGS) entry which is preliminary data.</text>
</comment>
<sequence length="152" mass="16849">MSTIAEGGFIHQISIDTVIEIWNYCMEHSIGSVSELCKSYIARNFAWAISSRSFIDVPYSCLRACLEDPQLTVDSEKQLCEGLLEWLASNAKSWEKIDLSGCAHISVAFLVTSIFLSSTDADATSTEILREFLSKLDGCHGRQMPILAKSFS</sequence>
<feature type="domain" description="BACK" evidence="2">
    <location>
        <begin position="18"/>
        <end position="115"/>
    </location>
</feature>
<dbReference type="Gene3D" id="1.25.40.420">
    <property type="match status" value="1"/>
</dbReference>
<dbReference type="Proteomes" id="UP001180020">
    <property type="component" value="Unassembled WGS sequence"/>
</dbReference>